<comment type="caution">
    <text evidence="1">The sequence shown here is derived from an EMBL/GenBank/DDBJ whole genome shotgun (WGS) entry which is preliminary data.</text>
</comment>
<dbReference type="AlphaFoldDB" id="A0A1R1PZN6"/>
<dbReference type="OrthoDB" id="5588358at2759"/>
<evidence type="ECO:0000313" key="1">
    <source>
        <dbReference type="EMBL" id="OMH86416.1"/>
    </source>
</evidence>
<keyword evidence="2" id="KW-1185">Reference proteome</keyword>
<name>A0A1R1PZN6_ZANCU</name>
<dbReference type="EMBL" id="LSSK01000001">
    <property type="protein sequence ID" value="OMH86416.1"/>
    <property type="molecule type" value="Genomic_DNA"/>
</dbReference>
<reference evidence="2" key="1">
    <citation type="submission" date="2017-01" db="EMBL/GenBank/DDBJ databases">
        <authorList>
            <person name="Wang Y."/>
            <person name="White M."/>
            <person name="Kvist S."/>
            <person name="Moncalvo J.-M."/>
        </authorList>
    </citation>
    <scope>NUCLEOTIDE SEQUENCE [LARGE SCALE GENOMIC DNA]</scope>
    <source>
        <strain evidence="2">COL-18-3</strain>
    </source>
</reference>
<proteinExistence type="predicted"/>
<evidence type="ECO:0000313" key="2">
    <source>
        <dbReference type="Proteomes" id="UP000188320"/>
    </source>
</evidence>
<gene>
    <name evidence="1" type="ORF">AX774_g4</name>
</gene>
<accession>A0A1R1PZN6</accession>
<protein>
    <submittedName>
        <fullName evidence="1">Uncharacterized protein</fullName>
    </submittedName>
</protein>
<organism evidence="1 2">
    <name type="scientific">Zancudomyces culisetae</name>
    <name type="common">Gut fungus</name>
    <name type="synonym">Smittium culisetae</name>
    <dbReference type="NCBI Taxonomy" id="1213189"/>
    <lineage>
        <taxon>Eukaryota</taxon>
        <taxon>Fungi</taxon>
        <taxon>Fungi incertae sedis</taxon>
        <taxon>Zoopagomycota</taxon>
        <taxon>Kickxellomycotina</taxon>
        <taxon>Harpellomycetes</taxon>
        <taxon>Harpellales</taxon>
        <taxon>Legeriomycetaceae</taxon>
        <taxon>Zancudomyces</taxon>
    </lineage>
</organism>
<dbReference type="Proteomes" id="UP000188320">
    <property type="component" value="Unassembled WGS sequence"/>
</dbReference>
<sequence>MENLITVQGMALLEEGESDVVALVFRILGNAKKEYRNGYYVTSESYSVNGKAHVTVQVVRDNQYRMLVIKCIKGVSEIKRGRISLIGYMSEYDYPNGMLICGQYSEFYTLDTKDKNAVPVGGSAFNNSTQISLVVETVARM</sequence>